<organism evidence="2 3">
    <name type="scientific">Liquorilactobacillus satsumensis DSM 16230 = JCM 12392</name>
    <dbReference type="NCBI Taxonomy" id="1423801"/>
    <lineage>
        <taxon>Bacteria</taxon>
        <taxon>Bacillati</taxon>
        <taxon>Bacillota</taxon>
        <taxon>Bacilli</taxon>
        <taxon>Lactobacillales</taxon>
        <taxon>Lactobacillaceae</taxon>
        <taxon>Liquorilactobacillus</taxon>
    </lineage>
</organism>
<feature type="transmembrane region" description="Helical" evidence="1">
    <location>
        <begin position="12"/>
        <end position="32"/>
    </location>
</feature>
<keyword evidence="3" id="KW-1185">Reference proteome</keyword>
<dbReference type="AlphaFoldDB" id="A0A0R1V126"/>
<proteinExistence type="predicted"/>
<feature type="transmembrane region" description="Helical" evidence="1">
    <location>
        <begin position="185"/>
        <end position="202"/>
    </location>
</feature>
<protein>
    <submittedName>
        <fullName evidence="2">Integral membrane protein</fullName>
    </submittedName>
</protein>
<accession>A0A0R1V126</accession>
<feature type="transmembrane region" description="Helical" evidence="1">
    <location>
        <begin position="230"/>
        <end position="248"/>
    </location>
</feature>
<dbReference type="GeneID" id="98308698"/>
<name>A0A0R1V126_9LACO</name>
<dbReference type="Proteomes" id="UP000051166">
    <property type="component" value="Unassembled WGS sequence"/>
</dbReference>
<feature type="transmembrane region" description="Helical" evidence="1">
    <location>
        <begin position="82"/>
        <end position="101"/>
    </location>
</feature>
<dbReference type="RefSeq" id="WP_056961212.1">
    <property type="nucleotide sequence ID" value="NZ_AZFQ01000052.1"/>
</dbReference>
<keyword evidence="1" id="KW-1133">Transmembrane helix</keyword>
<sequence>MKDKFTLAAGILRKPLIGVFSIWLLLIVFGILQNPNFSLLNTTPLIVIIAVTFSVLVIAIFKIPKIQQGWRFLFITHKWWSVFVITVLCLVWQFFIVTQLITPIGFDVQFIHGALQHPQSAETAWYFKYNPNNLFLVFFQKTLLNFFHATPTWHNLGILSFCCVVGSFIFNTLSIYFLKPQHTITTVYLQDLLLVLFPMVIVPYSDTMVMPLVSFYLLGFILLKVRHSFSIQFLGCLCLALGLTGAYLMKPSAIVPFIAIMISELLLAFDHIFRIQRLPHLKSILLLFIFLGITIPLTLQYQHFANTQHFITYAKGHEEPPIHFISMGMSNGGGFNQEEVIRNQQLKTVKERSRYSQKLIKQRLKHFGFWGYLKFLLLKNQNNTSDGTFGWNKEGRFILAKPTNLIKAFFYPGGKYLGDYYWFAQLFWLVFSLILLLGVNYIDEFSQVFRLAIIGGLSFLLLFEGGRSRYLIQFLPVFLLLFGLVAETAFAKIKESMAVFKKD</sequence>
<reference evidence="2 3" key="1">
    <citation type="journal article" date="2015" name="Genome Announc.">
        <title>Expanding the biotechnology potential of lactobacilli through comparative genomics of 213 strains and associated genera.</title>
        <authorList>
            <person name="Sun Z."/>
            <person name="Harris H.M."/>
            <person name="McCann A."/>
            <person name="Guo C."/>
            <person name="Argimon S."/>
            <person name="Zhang W."/>
            <person name="Yang X."/>
            <person name="Jeffery I.B."/>
            <person name="Cooney J.C."/>
            <person name="Kagawa T.F."/>
            <person name="Liu W."/>
            <person name="Song Y."/>
            <person name="Salvetti E."/>
            <person name="Wrobel A."/>
            <person name="Rasinkangas P."/>
            <person name="Parkhill J."/>
            <person name="Rea M.C."/>
            <person name="O'Sullivan O."/>
            <person name="Ritari J."/>
            <person name="Douillard F.P."/>
            <person name="Paul Ross R."/>
            <person name="Yang R."/>
            <person name="Briner A.E."/>
            <person name="Felis G.E."/>
            <person name="de Vos W.M."/>
            <person name="Barrangou R."/>
            <person name="Klaenhammer T.R."/>
            <person name="Caufield P.W."/>
            <person name="Cui Y."/>
            <person name="Zhang H."/>
            <person name="O'Toole P.W."/>
        </authorList>
    </citation>
    <scope>NUCLEOTIDE SEQUENCE [LARGE SCALE GENOMIC DNA]</scope>
    <source>
        <strain evidence="2 3">DSM 16230</strain>
    </source>
</reference>
<feature type="transmembrane region" description="Helical" evidence="1">
    <location>
        <begin position="44"/>
        <end position="61"/>
    </location>
</feature>
<dbReference type="EMBL" id="AZFQ01000052">
    <property type="protein sequence ID" value="KRL97418.1"/>
    <property type="molecule type" value="Genomic_DNA"/>
</dbReference>
<comment type="caution">
    <text evidence="2">The sequence shown here is derived from an EMBL/GenBank/DDBJ whole genome shotgun (WGS) entry which is preliminary data.</text>
</comment>
<evidence type="ECO:0000313" key="3">
    <source>
        <dbReference type="Proteomes" id="UP000051166"/>
    </source>
</evidence>
<dbReference type="OrthoDB" id="5695313at2"/>
<feature type="transmembrane region" description="Helical" evidence="1">
    <location>
        <begin position="448"/>
        <end position="464"/>
    </location>
</feature>
<gene>
    <name evidence="2" type="ORF">FD50_GL001398</name>
</gene>
<feature type="transmembrane region" description="Helical" evidence="1">
    <location>
        <begin position="156"/>
        <end position="178"/>
    </location>
</feature>
<keyword evidence="1" id="KW-0472">Membrane</keyword>
<feature type="transmembrane region" description="Helical" evidence="1">
    <location>
        <begin position="420"/>
        <end position="441"/>
    </location>
</feature>
<feature type="transmembrane region" description="Helical" evidence="1">
    <location>
        <begin position="470"/>
        <end position="491"/>
    </location>
</feature>
<feature type="transmembrane region" description="Helical" evidence="1">
    <location>
        <begin position="285"/>
        <end position="304"/>
    </location>
</feature>
<dbReference type="STRING" id="1423801.FD50_GL001398"/>
<feature type="transmembrane region" description="Helical" evidence="1">
    <location>
        <begin position="254"/>
        <end position="273"/>
    </location>
</feature>
<keyword evidence="1" id="KW-0812">Transmembrane</keyword>
<evidence type="ECO:0000256" key="1">
    <source>
        <dbReference type="SAM" id="Phobius"/>
    </source>
</evidence>
<evidence type="ECO:0000313" key="2">
    <source>
        <dbReference type="EMBL" id="KRL97418.1"/>
    </source>
</evidence>
<dbReference type="PATRIC" id="fig|1423801.4.peg.1431"/>